<evidence type="ECO:0000313" key="3">
    <source>
        <dbReference type="Proteomes" id="UP000234323"/>
    </source>
</evidence>
<organism evidence="2 3">
    <name type="scientific">Rhizophagus irregularis</name>
    <dbReference type="NCBI Taxonomy" id="588596"/>
    <lineage>
        <taxon>Eukaryota</taxon>
        <taxon>Fungi</taxon>
        <taxon>Fungi incertae sedis</taxon>
        <taxon>Mucoromycota</taxon>
        <taxon>Glomeromycotina</taxon>
        <taxon>Glomeromycetes</taxon>
        <taxon>Glomerales</taxon>
        <taxon>Glomeraceae</taxon>
        <taxon>Rhizophagus</taxon>
    </lineage>
</organism>
<feature type="region of interest" description="Disordered" evidence="1">
    <location>
        <begin position="1"/>
        <end position="22"/>
    </location>
</feature>
<sequence length="117" mass="14000">MIKEWRLKKQQEEDDKDDEDDSIGFDKLEEAVTDSKKEYILYQEFSNLSDVALVKGVKKKINELEEIFKNESHKMEWEHIRQEDKNWKQDEKEVGEKRPMMESPGSISSNESEEKKM</sequence>
<feature type="compositionally biased region" description="Basic and acidic residues" evidence="1">
    <location>
        <begin position="1"/>
        <end position="11"/>
    </location>
</feature>
<dbReference type="AlphaFoldDB" id="A0A2I1HCG9"/>
<proteinExistence type="predicted"/>
<evidence type="ECO:0000256" key="1">
    <source>
        <dbReference type="SAM" id="MobiDB-lite"/>
    </source>
</evidence>
<name>A0A2I1HCG9_9GLOM</name>
<gene>
    <name evidence="2" type="ORF">RhiirA4_476967</name>
</gene>
<dbReference type="EMBL" id="LLXI01002232">
    <property type="protein sequence ID" value="PKY56572.1"/>
    <property type="molecule type" value="Genomic_DNA"/>
</dbReference>
<dbReference type="Proteomes" id="UP000234323">
    <property type="component" value="Unassembled WGS sequence"/>
</dbReference>
<comment type="caution">
    <text evidence="2">The sequence shown here is derived from an EMBL/GenBank/DDBJ whole genome shotgun (WGS) entry which is preliminary data.</text>
</comment>
<accession>A0A2I1HCG9</accession>
<keyword evidence="3" id="KW-1185">Reference proteome</keyword>
<evidence type="ECO:0000313" key="2">
    <source>
        <dbReference type="EMBL" id="PKY56572.1"/>
    </source>
</evidence>
<feature type="region of interest" description="Disordered" evidence="1">
    <location>
        <begin position="80"/>
        <end position="117"/>
    </location>
</feature>
<feature type="compositionally biased region" description="Acidic residues" evidence="1">
    <location>
        <begin position="12"/>
        <end position="22"/>
    </location>
</feature>
<feature type="compositionally biased region" description="Basic and acidic residues" evidence="1">
    <location>
        <begin position="80"/>
        <end position="100"/>
    </location>
</feature>
<reference evidence="2 3" key="1">
    <citation type="submission" date="2015-10" db="EMBL/GenBank/DDBJ databases">
        <title>Genome analyses suggest a sexual origin of heterokaryosis in a supposedly ancient asexual fungus.</title>
        <authorList>
            <person name="Ropars J."/>
            <person name="Sedzielewska K."/>
            <person name="Noel J."/>
            <person name="Charron P."/>
            <person name="Farinelli L."/>
            <person name="Marton T."/>
            <person name="Kruger M."/>
            <person name="Pelin A."/>
            <person name="Brachmann A."/>
            <person name="Corradi N."/>
        </authorList>
    </citation>
    <scope>NUCLEOTIDE SEQUENCE [LARGE SCALE GENOMIC DNA]</scope>
    <source>
        <strain evidence="2 3">A4</strain>
    </source>
</reference>
<protein>
    <submittedName>
        <fullName evidence="2">Uncharacterized protein</fullName>
    </submittedName>
</protein>